<evidence type="ECO:0000313" key="14">
    <source>
        <dbReference type="EMBL" id="RYM10914.1"/>
    </source>
</evidence>
<evidence type="ECO:0000256" key="6">
    <source>
        <dbReference type="ARBA" id="ARBA00023326"/>
    </source>
</evidence>
<evidence type="ECO:0000256" key="9">
    <source>
        <dbReference type="RuleBase" id="RU361198"/>
    </source>
</evidence>
<evidence type="ECO:0000313" key="15">
    <source>
        <dbReference type="Proteomes" id="UP000291572"/>
    </source>
</evidence>
<feature type="active site" description="Proton donor" evidence="8">
    <location>
        <position position="308"/>
    </location>
</feature>
<evidence type="ECO:0000259" key="13">
    <source>
        <dbReference type="Pfam" id="PF07488"/>
    </source>
</evidence>
<evidence type="ECO:0000256" key="1">
    <source>
        <dbReference type="ARBA" id="ARBA00008833"/>
    </source>
</evidence>
<dbReference type="InterPro" id="IPR011395">
    <property type="entry name" value="Glyco_hydro_67_aGlcAse"/>
</dbReference>
<dbReference type="EMBL" id="SEOO01000015">
    <property type="protein sequence ID" value="RYM10914.1"/>
    <property type="molecule type" value="Genomic_DNA"/>
</dbReference>
<feature type="active site" description="Proton acceptor" evidence="8">
    <location>
        <position position="382"/>
    </location>
</feature>
<dbReference type="InterPro" id="IPR017853">
    <property type="entry name" value="GH"/>
</dbReference>
<dbReference type="GO" id="GO:0046559">
    <property type="term" value="F:alpha-glucuronidase activity"/>
    <property type="evidence" value="ECO:0007669"/>
    <property type="project" value="InterPro"/>
</dbReference>
<feature type="chain" id="PRO_5034152347" description="Xylan alpha-1,2-glucuronidase" evidence="10">
    <location>
        <begin position="28"/>
        <end position="759"/>
    </location>
</feature>
<comment type="caution">
    <text evidence="14">The sequence shown here is derived from an EMBL/GenBank/DDBJ whole genome shotgun (WGS) entry which is preliminary data.</text>
</comment>
<keyword evidence="2 9" id="KW-0858">Xylan degradation</keyword>
<dbReference type="SUPFAM" id="SSF55545">
    <property type="entry name" value="beta-N-acetylhexosaminidase-like domain"/>
    <property type="match status" value="1"/>
</dbReference>
<protein>
    <recommendedName>
        <fullName evidence="9">Xylan alpha-1,2-glucuronidase</fullName>
        <ecNumber evidence="9">3.2.1.131</ecNumber>
    </recommendedName>
</protein>
<dbReference type="EC" id="3.2.1.131" evidence="9"/>
<dbReference type="PANTHER" id="PTHR39207:SF1">
    <property type="entry name" value="ALPHA-GLUCURONIDASE A"/>
    <property type="match status" value="1"/>
</dbReference>
<name>A0A8G1ZHQ1_9SPHN</name>
<dbReference type="SUPFAM" id="SSF51445">
    <property type="entry name" value="(Trans)glycosidases"/>
    <property type="match status" value="1"/>
</dbReference>
<dbReference type="Gene3D" id="3.20.20.80">
    <property type="entry name" value="Glycosidases"/>
    <property type="match status" value="1"/>
</dbReference>
<dbReference type="InterPro" id="IPR011099">
    <property type="entry name" value="Glyco_hydro_67_C"/>
</dbReference>
<comment type="catalytic activity">
    <reaction evidence="7 9">
        <text>Hydrolysis of (1-&gt;2)-alpha-D-(4-O-methyl)glucuronosyl links in the main chain of hardwood xylans.</text>
        <dbReference type="EC" id="3.2.1.131"/>
    </reaction>
</comment>
<dbReference type="PANTHER" id="PTHR39207">
    <property type="entry name" value="ALPHA-GLUCURONIDASE A"/>
    <property type="match status" value="1"/>
</dbReference>
<keyword evidence="3 9" id="KW-0378">Hydrolase</keyword>
<dbReference type="Pfam" id="PF03648">
    <property type="entry name" value="Glyco_hydro_67N"/>
    <property type="match status" value="1"/>
</dbReference>
<dbReference type="Pfam" id="PF07488">
    <property type="entry name" value="Glyco_hydro_67M"/>
    <property type="match status" value="1"/>
</dbReference>
<feature type="domain" description="Glycosyl hydrolase family 67 C-terminal" evidence="12">
    <location>
        <begin position="472"/>
        <end position="695"/>
    </location>
</feature>
<comment type="similarity">
    <text evidence="1 9">Belongs to the glycosyl hydrolase 67 family.</text>
</comment>
<dbReference type="GO" id="GO:0005576">
    <property type="term" value="C:extracellular region"/>
    <property type="evidence" value="ECO:0007669"/>
    <property type="project" value="InterPro"/>
</dbReference>
<evidence type="ECO:0000256" key="7">
    <source>
        <dbReference type="ARBA" id="ARBA00052795"/>
    </source>
</evidence>
<evidence type="ECO:0000256" key="10">
    <source>
        <dbReference type="SAM" id="SignalP"/>
    </source>
</evidence>
<dbReference type="InterPro" id="IPR005154">
    <property type="entry name" value="Glyco_hydro_67_aGlcAse_N"/>
</dbReference>
<proteinExistence type="inferred from homology"/>
<comment type="subunit">
    <text evidence="9">Homodimer.</text>
</comment>
<feature type="non-terminal residue" evidence="14">
    <location>
        <position position="759"/>
    </location>
</feature>
<evidence type="ECO:0000256" key="4">
    <source>
        <dbReference type="ARBA" id="ARBA00023277"/>
    </source>
</evidence>
<dbReference type="InterPro" id="IPR029018">
    <property type="entry name" value="Hex-like_dom2"/>
</dbReference>
<dbReference type="PIRSF" id="PIRSF029900">
    <property type="entry name" value="Alpha-glucuronds"/>
    <property type="match status" value="1"/>
</dbReference>
<dbReference type="AlphaFoldDB" id="A0A8G1ZHQ1"/>
<feature type="domain" description="Alpha glucuronidase N-terminal" evidence="11">
    <location>
        <begin position="33"/>
        <end position="147"/>
    </location>
</feature>
<evidence type="ECO:0000256" key="8">
    <source>
        <dbReference type="PIRSR" id="PIRSR029900-1"/>
    </source>
</evidence>
<feature type="domain" description="Glycosyl hydrolase family 67 catalytic" evidence="13">
    <location>
        <begin position="152"/>
        <end position="470"/>
    </location>
</feature>
<feature type="signal peptide" evidence="10">
    <location>
        <begin position="1"/>
        <end position="27"/>
    </location>
</feature>
<keyword evidence="6 9" id="KW-0624">Polysaccharide degradation</keyword>
<reference evidence="14 15" key="1">
    <citation type="submission" date="2019-02" db="EMBL/GenBank/DDBJ databases">
        <authorList>
            <person name="Feng G."/>
        </authorList>
    </citation>
    <scope>NUCLEOTIDE SEQUENCE [LARGE SCALE GENOMIC DNA]</scope>
    <source>
        <strain evidence="14 15">CCTCC AB 2011146</strain>
    </source>
</reference>
<evidence type="ECO:0000256" key="2">
    <source>
        <dbReference type="ARBA" id="ARBA00022651"/>
    </source>
</evidence>
<accession>A0A8G1ZHQ1</accession>
<evidence type="ECO:0000259" key="12">
    <source>
        <dbReference type="Pfam" id="PF07477"/>
    </source>
</evidence>
<dbReference type="Gene3D" id="3.90.1330.10">
    <property type="entry name" value="Alpha-glucuronidase, C-terminal domain"/>
    <property type="match status" value="1"/>
</dbReference>
<evidence type="ECO:0000256" key="3">
    <source>
        <dbReference type="ARBA" id="ARBA00022801"/>
    </source>
</evidence>
<dbReference type="InterPro" id="IPR037054">
    <property type="entry name" value="A-glucoronidase_C_sf"/>
</dbReference>
<dbReference type="Gene3D" id="3.30.379.10">
    <property type="entry name" value="Chitobiase/beta-hexosaminidase domain 2-like"/>
    <property type="match status" value="1"/>
</dbReference>
<dbReference type="InterPro" id="IPR011100">
    <property type="entry name" value="Glyco_hydro_67_cat"/>
</dbReference>
<dbReference type="GO" id="GO:2000886">
    <property type="term" value="P:glucuronoxylan catabolic process"/>
    <property type="evidence" value="ECO:0007669"/>
    <property type="project" value="UniProtKB-ARBA"/>
</dbReference>
<evidence type="ECO:0000259" key="11">
    <source>
        <dbReference type="Pfam" id="PF03648"/>
    </source>
</evidence>
<dbReference type="FunFam" id="3.20.20.80:FF:000096">
    <property type="entry name" value="Xylan alpha-1,2-glucuronidase"/>
    <property type="match status" value="1"/>
</dbReference>
<keyword evidence="10" id="KW-0732">Signal</keyword>
<gene>
    <name evidence="14" type="ORF">EWH12_10900</name>
</gene>
<evidence type="ECO:0000256" key="5">
    <source>
        <dbReference type="ARBA" id="ARBA00023295"/>
    </source>
</evidence>
<dbReference type="OrthoDB" id="339499at2"/>
<dbReference type="Proteomes" id="UP000291572">
    <property type="component" value="Unassembled WGS sequence"/>
</dbReference>
<keyword evidence="5 9" id="KW-0326">Glycosidase</keyword>
<feature type="active site" description="Proton acceptor" evidence="8">
    <location>
        <position position="410"/>
    </location>
</feature>
<dbReference type="RefSeq" id="WP_129926569.1">
    <property type="nucleotide sequence ID" value="NZ_SEOO01000015.1"/>
</dbReference>
<organism evidence="14 15">
    <name type="scientific">Sphingobium cupriresistens</name>
    <dbReference type="NCBI Taxonomy" id="1132417"/>
    <lineage>
        <taxon>Bacteria</taxon>
        <taxon>Pseudomonadati</taxon>
        <taxon>Pseudomonadota</taxon>
        <taxon>Alphaproteobacteria</taxon>
        <taxon>Sphingomonadales</taxon>
        <taxon>Sphingomonadaceae</taxon>
        <taxon>Sphingobium</taxon>
    </lineage>
</organism>
<dbReference type="GO" id="GO:0033939">
    <property type="term" value="F:xylan alpha-1,2-glucuronosidase activity"/>
    <property type="evidence" value="ECO:0007669"/>
    <property type="project" value="UniProtKB-EC"/>
</dbReference>
<dbReference type="Pfam" id="PF07477">
    <property type="entry name" value="Glyco_hydro_67C"/>
    <property type="match status" value="1"/>
</dbReference>
<keyword evidence="4 9" id="KW-0119">Carbohydrate metabolism</keyword>
<sequence length="759" mass="83519">MKARLFCWMIAMAGTALTPVIAPVAQAEDGYDLWLRYAPADQVRKPGLAAHATAIVAAGTSPTLTIATHELQRGIAGMTGATPTVSATMQQGALWLATPTSAPALPVKTDGLGSEGYAIRTTMIDCKAVTLIAANSDIGLLHGAYHWLRLAQSGTSLDKLDIRSAPKIGLRLLNHWDNLNGTVERGYAGQSIWDWWRLPDWTGPRYTDYARANASIGINGTVLNNVNAKADSLTAPYIAKAAALADVFRPYGIKVYLSVKWTAPMELDGLKTADPLDPAVAAWWKAKADEIYKAIPDFGGFLVKANSEGQPGPQDYQRTHADGANMLAAAVKAHGGIVMWRAFVYAHDNPDDRAKQAYSDFKPLDGKFADNVIVQVKNGAIDFQPREPFHPLFGAMPKTPLMMEFQITKEYLGQSTHLTYLGPLFEEVLDADTYAKGKGSTVAKVIDGSLDGHKLTGIAGVANIGVDRDWNGSIFNQADWYAFGRLAWDTSLSAQDIAKEWAEMTFSPDQKVVQPIVKMMMGSREAAVDYMTPLGLTHVMDTGHHYGPGPWVSDLARPEWNPVYYHKADANGIGFDRTKTGSDAVGQYAPPVAKMWANVKTTPERDLLWFHHVPWDYRLSSGETVWDGLIHRYDNGVRYVADMQTTWASLKPYVDAERFAETQAFLTIQHREAQWWRDASIAYFQSVSKRPLPAGSAAPAHDLQWYKALEFPYAPGLWMSELIGMVLSAVNVITAKLLRLPFRKALAEHPFGEQRTQVP</sequence>